<feature type="non-terminal residue" evidence="1">
    <location>
        <position position="87"/>
    </location>
</feature>
<name>A0AAV5V508_9BILA</name>
<keyword evidence="2" id="KW-1185">Reference proteome</keyword>
<comment type="caution">
    <text evidence="1">The sequence shown here is derived from an EMBL/GenBank/DDBJ whole genome shotgun (WGS) entry which is preliminary data.</text>
</comment>
<dbReference type="AlphaFoldDB" id="A0AAV5V508"/>
<protein>
    <submittedName>
        <fullName evidence="1">Uncharacterized protein</fullName>
    </submittedName>
</protein>
<organism evidence="1 2">
    <name type="scientific">Pristionchus fissidentatus</name>
    <dbReference type="NCBI Taxonomy" id="1538716"/>
    <lineage>
        <taxon>Eukaryota</taxon>
        <taxon>Metazoa</taxon>
        <taxon>Ecdysozoa</taxon>
        <taxon>Nematoda</taxon>
        <taxon>Chromadorea</taxon>
        <taxon>Rhabditida</taxon>
        <taxon>Rhabditina</taxon>
        <taxon>Diplogasteromorpha</taxon>
        <taxon>Diplogasteroidea</taxon>
        <taxon>Neodiplogasteridae</taxon>
        <taxon>Pristionchus</taxon>
    </lineage>
</organism>
<accession>A0AAV5V508</accession>
<evidence type="ECO:0000313" key="2">
    <source>
        <dbReference type="Proteomes" id="UP001432322"/>
    </source>
</evidence>
<gene>
    <name evidence="1" type="ORF">PFISCL1PPCAC_5959</name>
</gene>
<evidence type="ECO:0000313" key="1">
    <source>
        <dbReference type="EMBL" id="GMT14662.1"/>
    </source>
</evidence>
<dbReference type="EMBL" id="BTSY01000002">
    <property type="protein sequence ID" value="GMT14662.1"/>
    <property type="molecule type" value="Genomic_DNA"/>
</dbReference>
<feature type="non-terminal residue" evidence="1">
    <location>
        <position position="1"/>
    </location>
</feature>
<sequence length="87" mass="10342">DCTLGSISSPIIRRKEYLQIVSSHSNNHNSSISLSSRFSHCHHYSHFFHRWKVWAQTLERVDSAQERLQLVEKDKTNETVRRPFQFD</sequence>
<reference evidence="1" key="1">
    <citation type="submission" date="2023-10" db="EMBL/GenBank/DDBJ databases">
        <title>Genome assembly of Pristionchus species.</title>
        <authorList>
            <person name="Yoshida K."/>
            <person name="Sommer R.J."/>
        </authorList>
    </citation>
    <scope>NUCLEOTIDE SEQUENCE</scope>
    <source>
        <strain evidence="1">RS5133</strain>
    </source>
</reference>
<proteinExistence type="predicted"/>
<dbReference type="Proteomes" id="UP001432322">
    <property type="component" value="Unassembled WGS sequence"/>
</dbReference>